<name>A0ACB9LFC5_BAUVA</name>
<protein>
    <submittedName>
        <fullName evidence="1">Uncharacterized protein</fullName>
    </submittedName>
</protein>
<evidence type="ECO:0000313" key="1">
    <source>
        <dbReference type="EMBL" id="KAI4307828.1"/>
    </source>
</evidence>
<keyword evidence="2" id="KW-1185">Reference proteome</keyword>
<dbReference type="EMBL" id="CM039437">
    <property type="protein sequence ID" value="KAI4307828.1"/>
    <property type="molecule type" value="Genomic_DNA"/>
</dbReference>
<proteinExistence type="predicted"/>
<gene>
    <name evidence="1" type="ORF">L6164_030967</name>
</gene>
<comment type="caution">
    <text evidence="1">The sequence shown here is derived from an EMBL/GenBank/DDBJ whole genome shotgun (WGS) entry which is preliminary data.</text>
</comment>
<organism evidence="1 2">
    <name type="scientific">Bauhinia variegata</name>
    <name type="common">Purple orchid tree</name>
    <name type="synonym">Phanera variegata</name>
    <dbReference type="NCBI Taxonomy" id="167791"/>
    <lineage>
        <taxon>Eukaryota</taxon>
        <taxon>Viridiplantae</taxon>
        <taxon>Streptophyta</taxon>
        <taxon>Embryophyta</taxon>
        <taxon>Tracheophyta</taxon>
        <taxon>Spermatophyta</taxon>
        <taxon>Magnoliopsida</taxon>
        <taxon>eudicotyledons</taxon>
        <taxon>Gunneridae</taxon>
        <taxon>Pentapetalae</taxon>
        <taxon>rosids</taxon>
        <taxon>fabids</taxon>
        <taxon>Fabales</taxon>
        <taxon>Fabaceae</taxon>
        <taxon>Cercidoideae</taxon>
        <taxon>Cercideae</taxon>
        <taxon>Bauhiniinae</taxon>
        <taxon>Bauhinia</taxon>
    </lineage>
</organism>
<reference evidence="1 2" key="1">
    <citation type="journal article" date="2022" name="DNA Res.">
        <title>Chromosomal-level genome assembly of the orchid tree Bauhinia variegata (Leguminosae; Cercidoideae) supports the allotetraploid origin hypothesis of Bauhinia.</title>
        <authorList>
            <person name="Zhong Y."/>
            <person name="Chen Y."/>
            <person name="Zheng D."/>
            <person name="Pang J."/>
            <person name="Liu Y."/>
            <person name="Luo S."/>
            <person name="Meng S."/>
            <person name="Qian L."/>
            <person name="Wei D."/>
            <person name="Dai S."/>
            <person name="Zhou R."/>
        </authorList>
    </citation>
    <scope>NUCLEOTIDE SEQUENCE [LARGE SCALE GENOMIC DNA]</scope>
    <source>
        <strain evidence="1">BV-YZ2020</strain>
    </source>
</reference>
<dbReference type="Proteomes" id="UP000828941">
    <property type="component" value="Chromosome 12"/>
</dbReference>
<sequence>MGKRKERRLAALSNAGRRVKLDLFAEPSGELGGSTEHDDGGGDINSKHRDGLPNSPSSSGQQPQNPLLLLGQYSDEELDEGSSKGINVAKVHSPALNEEAMGSLDERSKEMDNKVSEDLVAQNDEQQGMMQSSTSPDVEGSNKNEGDLGAGDSPKEMVSKDQILVSETSNGVIADNLGWKMVMHEESKQYYYWNTETGETSWEVPQGLVEEAELAIGRTNLTANDKTQSAVVGVDNSCMASTVVHESLAAYTVDGSLSTAVISHGEVYGHQPQMDVWSGDYRNELLEAGNRGCDVNGNEVRSNDGLSNAPFGRDLSFVSTHSVGEQQSEMDYPSDLIRKSECLLQRLKLMEKSKGSLQSQDFLSKSILEIEFRLSDVQSLASYGSSLLPFWVHCDNQIKRIESVINNETLQTAKLTETEVEHRHISLSGGLGGQEKGMGNGPEVDGSMEKGSPFTSEISTGSPLFASAAVPKDSCNKTPANAEEVPSSESLSSHMETSGGVNKKVDVTIEESTHKLGVNVGEDVDMDVDMEVEEMNSSCNTTFVDESTVVKDIVQRDQPVPLNPSTNSLLPKDEFVVPPPPDDDWIPPPPPDNEQVPPPPPPPDNEQVPPPPPDDQPQPLYPALPSYTVTETGQTLSFPQYSLSYPVAGSEYYGHNQTAVEVPSNNIYGHVDGSQIAMPPAQLYYSVVPNTYSGNSQVIINPAEPVTYYEVQDGAGSRSISDVKFNVSGGIDGTEKVTGEVPSTSASIPAPATVTVEEIIPLPSTTSVASANNASSSAVAKVQTKVVRSKKRTVAIGSSLKSNKKVSSLVDKWKAAKEELLEEEEEPETAYEILERKRQREIEEWRAKQIASGEAKDNANFQPLGGDWRERVKRKRARAARESVDTSKDGVEENQQPDMTELSKGLPSGWQVYWDESTKQVYYGNVFTSETTWTRPTK</sequence>
<accession>A0ACB9LFC5</accession>
<evidence type="ECO:0000313" key="2">
    <source>
        <dbReference type="Proteomes" id="UP000828941"/>
    </source>
</evidence>